<keyword evidence="2" id="KW-1185">Reference proteome</keyword>
<dbReference type="EMBL" id="CYKH01001867">
    <property type="protein sequence ID" value="CUG90823.1"/>
    <property type="molecule type" value="Genomic_DNA"/>
</dbReference>
<sequence length="85" mass="9517">MCVGSGNVQHVHILPIHTRPFAVRGLVVSPSHGCRKSSLWIFYLYALNCVIDQKKEHCSNLGIMEGTLRHASFASIDTLHFVKEN</sequence>
<reference evidence="2" key="1">
    <citation type="submission" date="2015-09" db="EMBL/GenBank/DDBJ databases">
        <authorList>
            <consortium name="Pathogen Informatics"/>
        </authorList>
    </citation>
    <scope>NUCLEOTIDE SEQUENCE [LARGE SCALE GENOMIC DNA]</scope>
    <source>
        <strain evidence="2">Lake Konstanz</strain>
    </source>
</reference>
<dbReference type="Proteomes" id="UP000051952">
    <property type="component" value="Unassembled WGS sequence"/>
</dbReference>
<dbReference type="AlphaFoldDB" id="A0A0S4JN48"/>
<accession>A0A0S4JN48</accession>
<organism evidence="1 2">
    <name type="scientific">Bodo saltans</name>
    <name type="common">Flagellated protozoan</name>
    <dbReference type="NCBI Taxonomy" id="75058"/>
    <lineage>
        <taxon>Eukaryota</taxon>
        <taxon>Discoba</taxon>
        <taxon>Euglenozoa</taxon>
        <taxon>Kinetoplastea</taxon>
        <taxon>Metakinetoplastina</taxon>
        <taxon>Eubodonida</taxon>
        <taxon>Bodonidae</taxon>
        <taxon>Bodo</taxon>
    </lineage>
</organism>
<protein>
    <submittedName>
        <fullName evidence="1">Uncharacterized protein</fullName>
    </submittedName>
</protein>
<evidence type="ECO:0000313" key="2">
    <source>
        <dbReference type="Proteomes" id="UP000051952"/>
    </source>
</evidence>
<name>A0A0S4JN48_BODSA</name>
<gene>
    <name evidence="1" type="ORF">BSAL_02185</name>
</gene>
<dbReference type="VEuPathDB" id="TriTrypDB:BSAL_02185"/>
<proteinExistence type="predicted"/>
<evidence type="ECO:0000313" key="1">
    <source>
        <dbReference type="EMBL" id="CUG90823.1"/>
    </source>
</evidence>